<reference evidence="1" key="1">
    <citation type="journal article" date="2015" name="Nature">
        <title>Complex archaea that bridge the gap between prokaryotes and eukaryotes.</title>
        <authorList>
            <person name="Spang A."/>
            <person name="Saw J.H."/>
            <person name="Jorgensen S.L."/>
            <person name="Zaremba-Niedzwiedzka K."/>
            <person name="Martijn J."/>
            <person name="Lind A.E."/>
            <person name="van Eijk R."/>
            <person name="Schleper C."/>
            <person name="Guy L."/>
            <person name="Ettema T.J."/>
        </authorList>
    </citation>
    <scope>NUCLEOTIDE SEQUENCE</scope>
</reference>
<organism evidence="1">
    <name type="scientific">marine sediment metagenome</name>
    <dbReference type="NCBI Taxonomy" id="412755"/>
    <lineage>
        <taxon>unclassified sequences</taxon>
        <taxon>metagenomes</taxon>
        <taxon>ecological metagenomes</taxon>
    </lineage>
</organism>
<protein>
    <submittedName>
        <fullName evidence="1">Uncharacterized protein</fullName>
    </submittedName>
</protein>
<dbReference type="AlphaFoldDB" id="A0A0F9MDL3"/>
<accession>A0A0F9MDL3</accession>
<gene>
    <name evidence="1" type="ORF">LCGC14_1102450</name>
</gene>
<evidence type="ECO:0000313" key="1">
    <source>
        <dbReference type="EMBL" id="KKN03949.1"/>
    </source>
</evidence>
<sequence length="71" mass="7861">MSARWRIIGTVGDVGSGRVTVAGRTLNEVRRALRKVEHLGKRWTLCTFDGGRIAEGVVRRSRIDGKPQLMG</sequence>
<name>A0A0F9MDL3_9ZZZZ</name>
<dbReference type="EMBL" id="LAZR01004977">
    <property type="protein sequence ID" value="KKN03949.1"/>
    <property type="molecule type" value="Genomic_DNA"/>
</dbReference>
<proteinExistence type="predicted"/>
<comment type="caution">
    <text evidence="1">The sequence shown here is derived from an EMBL/GenBank/DDBJ whole genome shotgun (WGS) entry which is preliminary data.</text>
</comment>